<feature type="compositionally biased region" description="Basic and acidic residues" evidence="1">
    <location>
        <begin position="37"/>
        <end position="63"/>
    </location>
</feature>
<reference evidence="2" key="1">
    <citation type="submission" date="2014-12" db="EMBL/GenBank/DDBJ databases">
        <title>Insight into the proteome of Arion vulgaris.</title>
        <authorList>
            <person name="Aradska J."/>
            <person name="Bulat T."/>
            <person name="Smidak R."/>
            <person name="Sarate P."/>
            <person name="Gangsoo J."/>
            <person name="Sialana F."/>
            <person name="Bilban M."/>
            <person name="Lubec G."/>
        </authorList>
    </citation>
    <scope>NUCLEOTIDE SEQUENCE</scope>
    <source>
        <tissue evidence="2">Skin</tissue>
    </source>
</reference>
<feature type="non-terminal residue" evidence="2">
    <location>
        <position position="1"/>
    </location>
</feature>
<feature type="region of interest" description="Disordered" evidence="1">
    <location>
        <begin position="30"/>
        <end position="63"/>
    </location>
</feature>
<organism evidence="2">
    <name type="scientific">Arion vulgaris</name>
    <dbReference type="NCBI Taxonomy" id="1028688"/>
    <lineage>
        <taxon>Eukaryota</taxon>
        <taxon>Metazoa</taxon>
        <taxon>Spiralia</taxon>
        <taxon>Lophotrochozoa</taxon>
        <taxon>Mollusca</taxon>
        <taxon>Gastropoda</taxon>
        <taxon>Heterobranchia</taxon>
        <taxon>Euthyneura</taxon>
        <taxon>Panpulmonata</taxon>
        <taxon>Eupulmonata</taxon>
        <taxon>Stylommatophora</taxon>
        <taxon>Helicina</taxon>
        <taxon>Arionoidea</taxon>
        <taxon>Arionidae</taxon>
        <taxon>Arion</taxon>
    </lineage>
</organism>
<protein>
    <submittedName>
        <fullName evidence="2">Uncharacterized protein</fullName>
    </submittedName>
</protein>
<gene>
    <name evidence="2" type="primary">ORF210910</name>
</gene>
<dbReference type="EMBL" id="HACG01049313">
    <property type="protein sequence ID" value="CEK96178.1"/>
    <property type="molecule type" value="Transcribed_RNA"/>
</dbReference>
<proteinExistence type="predicted"/>
<evidence type="ECO:0000256" key="1">
    <source>
        <dbReference type="SAM" id="MobiDB-lite"/>
    </source>
</evidence>
<dbReference type="AlphaFoldDB" id="A0A0B7BT60"/>
<sequence length="63" mass="7160">IKSSAETKCAGLLVGTTSATHLEWMREDSLTNPSYGHQREKENEEDQERLCVEPSPEKAQRWA</sequence>
<name>A0A0B7BT60_9EUPU</name>
<accession>A0A0B7BT60</accession>
<evidence type="ECO:0000313" key="2">
    <source>
        <dbReference type="EMBL" id="CEK96178.1"/>
    </source>
</evidence>